<keyword evidence="2" id="KW-1185">Reference proteome</keyword>
<dbReference type="Proteomes" id="UP001305779">
    <property type="component" value="Unassembled WGS sequence"/>
</dbReference>
<name>A0ABR0EXV8_ZASCE</name>
<evidence type="ECO:0000313" key="1">
    <source>
        <dbReference type="EMBL" id="KAK4506494.1"/>
    </source>
</evidence>
<gene>
    <name evidence="1" type="ORF">PRZ48_000226</name>
</gene>
<dbReference type="EMBL" id="JAXOVC010000001">
    <property type="protein sequence ID" value="KAK4506494.1"/>
    <property type="molecule type" value="Genomic_DNA"/>
</dbReference>
<evidence type="ECO:0000313" key="2">
    <source>
        <dbReference type="Proteomes" id="UP001305779"/>
    </source>
</evidence>
<reference evidence="1 2" key="1">
    <citation type="journal article" date="2023" name="G3 (Bethesda)">
        <title>A chromosome-level genome assembly of Zasmidium syzygii isolated from banana leaves.</title>
        <authorList>
            <person name="van Westerhoven A.C."/>
            <person name="Mehrabi R."/>
            <person name="Talebi R."/>
            <person name="Steentjes M.B.F."/>
            <person name="Corcolon B."/>
            <person name="Chong P.A."/>
            <person name="Kema G.H.J."/>
            <person name="Seidl M.F."/>
        </authorList>
    </citation>
    <scope>NUCLEOTIDE SEQUENCE [LARGE SCALE GENOMIC DNA]</scope>
    <source>
        <strain evidence="1 2">P124</strain>
    </source>
</reference>
<proteinExistence type="predicted"/>
<comment type="caution">
    <text evidence="1">The sequence shown here is derived from an EMBL/GenBank/DDBJ whole genome shotgun (WGS) entry which is preliminary data.</text>
</comment>
<protein>
    <submittedName>
        <fullName evidence="1">Uncharacterized protein</fullName>
    </submittedName>
</protein>
<sequence>MTALTNAQYAYGSIASCADFSCNTGLSNCTVQDRSYNVAGSIQFPSPFSSENLTWTTGAVMTYPEGPTYPNLVKDYYLGIPPDLDLSSDEGVNGFHGCAAFFVDSNASFPMAQGTGTCGDVLGDGCVSALRERAAEAVGDTTFRSAEDLCSRLRVAFNSSSPPDECSSMTLDGEWGRMRFARPSAPTPPTQQQNVSSNCHPVIPSTHDLAFTLNFNATCCDDSLWSKSLRGIGNDTNPNEGTIIDFLEHQAVPILTQFARVYGSEEDVEVPESTLTSLSCLVAPVEAKNLPNQTGTADGHDEGAAAVVLPGGSWAWVAVLVAAGMAVLM</sequence>
<accession>A0ABR0EXV8</accession>
<organism evidence="1 2">
    <name type="scientific">Zasmidium cellare</name>
    <name type="common">Wine cellar mold</name>
    <name type="synonym">Racodium cellare</name>
    <dbReference type="NCBI Taxonomy" id="395010"/>
    <lineage>
        <taxon>Eukaryota</taxon>
        <taxon>Fungi</taxon>
        <taxon>Dikarya</taxon>
        <taxon>Ascomycota</taxon>
        <taxon>Pezizomycotina</taxon>
        <taxon>Dothideomycetes</taxon>
        <taxon>Dothideomycetidae</taxon>
        <taxon>Mycosphaerellales</taxon>
        <taxon>Mycosphaerellaceae</taxon>
        <taxon>Zasmidium</taxon>
    </lineage>
</organism>